<dbReference type="Proteomes" id="UP001595817">
    <property type="component" value="Unassembled WGS sequence"/>
</dbReference>
<evidence type="ECO:0008006" key="3">
    <source>
        <dbReference type="Google" id="ProtNLM"/>
    </source>
</evidence>
<dbReference type="RefSeq" id="WP_378152707.1">
    <property type="nucleotide sequence ID" value="NZ_JBHSEC010000005.1"/>
</dbReference>
<accession>A0ABV8X307</accession>
<keyword evidence="2" id="KW-1185">Reference proteome</keyword>
<comment type="caution">
    <text evidence="1">The sequence shown here is derived from an EMBL/GenBank/DDBJ whole genome shotgun (WGS) entry which is preliminary data.</text>
</comment>
<protein>
    <recommendedName>
        <fullName evidence="3">Lipoprotein</fullName>
    </recommendedName>
</protein>
<sequence length="124" mass="13950">MKYGKVCFWIILLSIVLSACGQKNLIFSGENENWSVHYEFIQVGESVESTGYIKYIGPEPTPDRIDYQLDIDTMSGNGPLAGNGIMYLLKSSCLRNCSLPSGDSEFEAIVKWDEETERITLKLE</sequence>
<name>A0ABV8X307_9LACT</name>
<gene>
    <name evidence="1" type="ORF">ACFOZY_04445</name>
</gene>
<dbReference type="PROSITE" id="PS51257">
    <property type="entry name" value="PROKAR_LIPOPROTEIN"/>
    <property type="match status" value="1"/>
</dbReference>
<proteinExistence type="predicted"/>
<organism evidence="1 2">
    <name type="scientific">Chungangia koreensis</name>
    <dbReference type="NCBI Taxonomy" id="752657"/>
    <lineage>
        <taxon>Bacteria</taxon>
        <taxon>Bacillati</taxon>
        <taxon>Bacillota</taxon>
        <taxon>Bacilli</taxon>
        <taxon>Lactobacillales</taxon>
        <taxon>Chungangia</taxon>
    </lineage>
</organism>
<evidence type="ECO:0000313" key="2">
    <source>
        <dbReference type="Proteomes" id="UP001595817"/>
    </source>
</evidence>
<evidence type="ECO:0000313" key="1">
    <source>
        <dbReference type="EMBL" id="MFC4409683.1"/>
    </source>
</evidence>
<dbReference type="EMBL" id="JBHSEC010000005">
    <property type="protein sequence ID" value="MFC4409683.1"/>
    <property type="molecule type" value="Genomic_DNA"/>
</dbReference>
<reference evidence="2" key="1">
    <citation type="journal article" date="2019" name="Int. J. Syst. Evol. Microbiol.">
        <title>The Global Catalogue of Microorganisms (GCM) 10K type strain sequencing project: providing services to taxonomists for standard genome sequencing and annotation.</title>
        <authorList>
            <consortium name="The Broad Institute Genomics Platform"/>
            <consortium name="The Broad Institute Genome Sequencing Center for Infectious Disease"/>
            <person name="Wu L."/>
            <person name="Ma J."/>
        </authorList>
    </citation>
    <scope>NUCLEOTIDE SEQUENCE [LARGE SCALE GENOMIC DNA]</scope>
    <source>
        <strain evidence="2">CCUG 59778</strain>
    </source>
</reference>